<reference evidence="1" key="1">
    <citation type="submission" date="2021-03" db="EMBL/GenBank/DDBJ databases">
        <authorList>
            <person name="Tran Van P."/>
        </authorList>
    </citation>
    <scope>NUCLEOTIDE SEQUENCE</scope>
</reference>
<organism evidence="1 2">
    <name type="scientific">Timema podura</name>
    <name type="common">Walking stick</name>
    <dbReference type="NCBI Taxonomy" id="61482"/>
    <lineage>
        <taxon>Eukaryota</taxon>
        <taxon>Metazoa</taxon>
        <taxon>Ecdysozoa</taxon>
        <taxon>Arthropoda</taxon>
        <taxon>Hexapoda</taxon>
        <taxon>Insecta</taxon>
        <taxon>Pterygota</taxon>
        <taxon>Neoptera</taxon>
        <taxon>Polyneoptera</taxon>
        <taxon>Phasmatodea</taxon>
        <taxon>Timematodea</taxon>
        <taxon>Timematoidea</taxon>
        <taxon>Timematidae</taxon>
        <taxon>Timema</taxon>
    </lineage>
</organism>
<protein>
    <submittedName>
        <fullName evidence="1">Uncharacterized protein</fullName>
    </submittedName>
</protein>
<evidence type="ECO:0000313" key="2">
    <source>
        <dbReference type="Proteomes" id="UP001153148"/>
    </source>
</evidence>
<comment type="caution">
    <text evidence="1">The sequence shown here is derived from an EMBL/GenBank/DDBJ whole genome shotgun (WGS) entry which is preliminary data.</text>
</comment>
<name>A0ABN7PGC5_TIMPD</name>
<feature type="non-terminal residue" evidence="1">
    <location>
        <position position="131"/>
    </location>
</feature>
<dbReference type="Proteomes" id="UP001153148">
    <property type="component" value="Unassembled WGS sequence"/>
</dbReference>
<accession>A0ABN7PGC5</accession>
<evidence type="ECO:0000313" key="1">
    <source>
        <dbReference type="EMBL" id="CAG2066135.1"/>
    </source>
</evidence>
<gene>
    <name evidence="1" type="ORF">TPAB3V08_LOCUS13078</name>
</gene>
<dbReference type="EMBL" id="CAJPIN010050742">
    <property type="protein sequence ID" value="CAG2066135.1"/>
    <property type="molecule type" value="Genomic_DNA"/>
</dbReference>
<sequence length="131" mass="15171">MAAYLERSHEHYMRSGQFIGTMTSRSPSIPVITGPLGNPSTLVSFHRWEELAPLSGSAGHSRGMEKIEESSNDAFRKFRSMYSSCMSYEEVNETMRVDQARNVLYEVGWIQNKTSWDFTQLIYDLLIHHRY</sequence>
<proteinExistence type="predicted"/>
<keyword evidence="2" id="KW-1185">Reference proteome</keyword>